<dbReference type="FunFam" id="1.25.40.90:FF:000007">
    <property type="entry name" value="Regulation of nuclear pre-mRNA domain-containing protein 1B"/>
    <property type="match status" value="1"/>
</dbReference>
<reference evidence="8" key="1">
    <citation type="submission" date="2025-08" db="UniProtKB">
        <authorList>
            <consortium name="RefSeq"/>
        </authorList>
    </citation>
    <scope>IDENTIFICATION</scope>
    <source>
        <tissue evidence="8">Tentacle</tissue>
    </source>
</reference>
<dbReference type="PROSITE" id="PS51391">
    <property type="entry name" value="CID"/>
    <property type="match status" value="1"/>
</dbReference>
<dbReference type="Gene3D" id="6.10.250.2560">
    <property type="match status" value="1"/>
</dbReference>
<dbReference type="Proteomes" id="UP000515163">
    <property type="component" value="Unplaced"/>
</dbReference>
<proteinExistence type="inferred from homology"/>
<feature type="region of interest" description="Disordered" evidence="5">
    <location>
        <begin position="283"/>
        <end position="315"/>
    </location>
</feature>
<evidence type="ECO:0000313" key="7">
    <source>
        <dbReference type="Proteomes" id="UP000515163"/>
    </source>
</evidence>
<keyword evidence="4" id="KW-0175">Coiled coil</keyword>
<dbReference type="CDD" id="cd17002">
    <property type="entry name" value="CID_RPRD1"/>
    <property type="match status" value="1"/>
</dbReference>
<dbReference type="InParanoid" id="A0A6P8ITN0"/>
<dbReference type="KEGG" id="aten:116304736"/>
<dbReference type="SUPFAM" id="SSF48464">
    <property type="entry name" value="ENTH/VHS domain"/>
    <property type="match status" value="1"/>
</dbReference>
<dbReference type="PANTHER" id="PTHR12460">
    <property type="entry name" value="CYCLIN-DEPENDENT KINASE INHIBITOR-RELATED PROTEIN"/>
    <property type="match status" value="1"/>
</dbReference>
<dbReference type="Pfam" id="PF04818">
    <property type="entry name" value="CID"/>
    <property type="match status" value="1"/>
</dbReference>
<feature type="coiled-coil region" evidence="4">
    <location>
        <begin position="246"/>
        <end position="273"/>
    </location>
</feature>
<comment type="similarity">
    <text evidence="3">Belongs to the UPF0400 (RTT103) family.</text>
</comment>
<evidence type="ECO:0000256" key="1">
    <source>
        <dbReference type="ARBA" id="ARBA00004123"/>
    </source>
</evidence>
<dbReference type="FunCoup" id="A0A6P8ITN0">
    <property type="interactions" value="3285"/>
</dbReference>
<keyword evidence="2" id="KW-0539">Nucleus</keyword>
<feature type="region of interest" description="Disordered" evidence="5">
    <location>
        <begin position="133"/>
        <end position="160"/>
    </location>
</feature>
<evidence type="ECO:0000256" key="3">
    <source>
        <dbReference type="ARBA" id="ARBA00034310"/>
    </source>
</evidence>
<dbReference type="PANTHER" id="PTHR12460:SF0">
    <property type="entry name" value="CID DOMAIN-CONTAINING PROTEIN-RELATED"/>
    <property type="match status" value="1"/>
</dbReference>
<dbReference type="InterPro" id="IPR006569">
    <property type="entry name" value="CID_dom"/>
</dbReference>
<sequence length="315" mass="35262">MTSFSASTLEKKLNDLSNTQQSVQTLSLWLIHHRKHAKLVVQTWNKEVHRAKPAKKLTLLYLANDVLQNSKKKGSEFNAEFKAALPSVFKHCSQETYKDATVKGMGRLLKIWSERGVFELSYIEKLRKLTNYEPPIEASPPPSKIARLDSASDEPAEPPDAEELIKALQELEQSASQDAVVREKIANLPAEVQDVSLLEKIEDKETGDRLTRIVDKACVLLAEYNGRLSAEMEDRVTLSKMLSSFLALQKDKLAETEKRLEEFRAKLDKVTMVRKELKSHLDNLPDLSKLPDVDGGLPPLPSAGDLFASSSGQKS</sequence>
<name>A0A6P8ITN0_ACTTE</name>
<dbReference type="InterPro" id="IPR032337">
    <property type="entry name" value="RPRD1A/B_C"/>
</dbReference>
<dbReference type="SMART" id="SM00582">
    <property type="entry name" value="RPR"/>
    <property type="match status" value="1"/>
</dbReference>
<dbReference type="GO" id="GO:0042802">
    <property type="term" value="F:identical protein binding"/>
    <property type="evidence" value="ECO:0007669"/>
    <property type="project" value="UniProtKB-ARBA"/>
</dbReference>
<feature type="compositionally biased region" description="Acidic residues" evidence="5">
    <location>
        <begin position="151"/>
        <end position="160"/>
    </location>
</feature>
<evidence type="ECO:0000256" key="5">
    <source>
        <dbReference type="SAM" id="MobiDB-lite"/>
    </source>
</evidence>
<evidence type="ECO:0000256" key="4">
    <source>
        <dbReference type="SAM" id="Coils"/>
    </source>
</evidence>
<dbReference type="AlphaFoldDB" id="A0A6P8ITN0"/>
<evidence type="ECO:0000259" key="6">
    <source>
        <dbReference type="PROSITE" id="PS51391"/>
    </source>
</evidence>
<dbReference type="GO" id="GO:0005654">
    <property type="term" value="C:nucleoplasm"/>
    <property type="evidence" value="ECO:0007669"/>
    <property type="project" value="UniProtKB-ARBA"/>
</dbReference>
<dbReference type="OrthoDB" id="10069473at2759"/>
<dbReference type="GeneID" id="116304736"/>
<gene>
    <name evidence="8" type="primary">LOC116304736</name>
</gene>
<dbReference type="GO" id="GO:0097550">
    <property type="term" value="C:transcription preinitiation complex"/>
    <property type="evidence" value="ECO:0007669"/>
    <property type="project" value="UniProtKB-ARBA"/>
</dbReference>
<evidence type="ECO:0000313" key="8">
    <source>
        <dbReference type="RefSeq" id="XP_031570374.1"/>
    </source>
</evidence>
<comment type="subcellular location">
    <subcellularLocation>
        <location evidence="1">Nucleus</location>
    </subcellularLocation>
</comment>
<accession>A0A6P8ITN0</accession>
<dbReference type="RefSeq" id="XP_031570374.1">
    <property type="nucleotide sequence ID" value="XM_031714514.1"/>
</dbReference>
<dbReference type="GO" id="GO:0000993">
    <property type="term" value="F:RNA polymerase II complex binding"/>
    <property type="evidence" value="ECO:0007669"/>
    <property type="project" value="TreeGrafter"/>
</dbReference>
<dbReference type="Gene3D" id="1.25.40.90">
    <property type="match status" value="1"/>
</dbReference>
<dbReference type="GO" id="GO:0001111">
    <property type="term" value="P:RNA polymerase II promoter clearance"/>
    <property type="evidence" value="ECO:0007669"/>
    <property type="project" value="UniProtKB-ARBA"/>
</dbReference>
<protein>
    <submittedName>
        <fullName evidence="8">Regulation of nuclear pre-mRNA domain-containing protein 1B-like</fullName>
    </submittedName>
</protein>
<organism evidence="7 8">
    <name type="scientific">Actinia tenebrosa</name>
    <name type="common">Australian red waratah sea anemone</name>
    <dbReference type="NCBI Taxonomy" id="6105"/>
    <lineage>
        <taxon>Eukaryota</taxon>
        <taxon>Metazoa</taxon>
        <taxon>Cnidaria</taxon>
        <taxon>Anthozoa</taxon>
        <taxon>Hexacorallia</taxon>
        <taxon>Actiniaria</taxon>
        <taxon>Actiniidae</taxon>
        <taxon>Actinia</taxon>
    </lineage>
</organism>
<keyword evidence="7" id="KW-1185">Reference proteome</keyword>
<evidence type="ECO:0000256" key="2">
    <source>
        <dbReference type="ARBA" id="ARBA00023242"/>
    </source>
</evidence>
<dbReference type="Pfam" id="PF16566">
    <property type="entry name" value="CREPT"/>
    <property type="match status" value="1"/>
</dbReference>
<dbReference type="GO" id="GO:0031124">
    <property type="term" value="P:mRNA 3'-end processing"/>
    <property type="evidence" value="ECO:0007669"/>
    <property type="project" value="TreeGrafter"/>
</dbReference>
<dbReference type="InterPro" id="IPR008942">
    <property type="entry name" value="ENTH_VHS"/>
</dbReference>
<feature type="domain" description="CID" evidence="6">
    <location>
        <begin position="1"/>
        <end position="134"/>
    </location>
</feature>